<protein>
    <recommendedName>
        <fullName evidence="2">Amine oxidase domain-containing protein</fullName>
    </recommendedName>
</protein>
<name>A0A0C9Y5H2_9AGAM</name>
<dbReference type="PANTHER" id="PTHR10742">
    <property type="entry name" value="FLAVIN MONOAMINE OXIDASE"/>
    <property type="match status" value="1"/>
</dbReference>
<dbReference type="Gene3D" id="3.90.660.10">
    <property type="match status" value="1"/>
</dbReference>
<proteinExistence type="predicted"/>
<keyword evidence="1" id="KW-0732">Signal</keyword>
<dbReference type="GO" id="GO:0006598">
    <property type="term" value="P:polyamine catabolic process"/>
    <property type="evidence" value="ECO:0007669"/>
    <property type="project" value="TreeGrafter"/>
</dbReference>
<evidence type="ECO:0000259" key="2">
    <source>
        <dbReference type="Pfam" id="PF01593"/>
    </source>
</evidence>
<dbReference type="Gene3D" id="3.50.50.60">
    <property type="entry name" value="FAD/NAD(P)-binding domain"/>
    <property type="match status" value="1"/>
</dbReference>
<organism evidence="3 4">
    <name type="scientific">Pisolithus microcarpus 441</name>
    <dbReference type="NCBI Taxonomy" id="765257"/>
    <lineage>
        <taxon>Eukaryota</taxon>
        <taxon>Fungi</taxon>
        <taxon>Dikarya</taxon>
        <taxon>Basidiomycota</taxon>
        <taxon>Agaricomycotina</taxon>
        <taxon>Agaricomycetes</taxon>
        <taxon>Agaricomycetidae</taxon>
        <taxon>Boletales</taxon>
        <taxon>Sclerodermatineae</taxon>
        <taxon>Pisolithaceae</taxon>
        <taxon>Pisolithus</taxon>
    </lineage>
</organism>
<dbReference type="GO" id="GO:0016491">
    <property type="term" value="F:oxidoreductase activity"/>
    <property type="evidence" value="ECO:0007669"/>
    <property type="project" value="InterPro"/>
</dbReference>
<dbReference type="InterPro" id="IPR050281">
    <property type="entry name" value="Flavin_monoamine_oxidase"/>
</dbReference>
<dbReference type="EMBL" id="KN833774">
    <property type="protein sequence ID" value="KIK19955.1"/>
    <property type="molecule type" value="Genomic_DNA"/>
</dbReference>
<dbReference type="InterPro" id="IPR002937">
    <property type="entry name" value="Amino_oxidase"/>
</dbReference>
<dbReference type="InterPro" id="IPR036188">
    <property type="entry name" value="FAD/NAD-bd_sf"/>
</dbReference>
<dbReference type="Pfam" id="PF01593">
    <property type="entry name" value="Amino_oxidase"/>
    <property type="match status" value="2"/>
</dbReference>
<evidence type="ECO:0000313" key="3">
    <source>
        <dbReference type="EMBL" id="KIK19955.1"/>
    </source>
</evidence>
<feature type="domain" description="Amine oxidase" evidence="2">
    <location>
        <begin position="258"/>
        <end position="480"/>
    </location>
</feature>
<sequence length="514" mass="56232">MSLSRVTVGTVLLSLLAGTVAQGITSSQSLANFTQAGPPPNNTKVLILGGGMAGIIAARTLHEQGIDDFVVVDAKTEFGGRMIQKPFGLTGRQVVVENGPSWIKGTQDGDGNANPVWELAQKHNLSMVESDLYGSISFFDYTGPSNYSDAFDTSIDAFNNATVVAGRGVVENKVDLDLRSAYSYLGMAPTTPQEQACQYYQVDFPFLQSPSQTSWFASAWRHNFTYVPEAGGYSDVNMMSVDPRGFAFIVQAEAVDFMKTNQILYNETVSSIHYDENGVTVLTQGGYNLTAEHALVTFSVGVLQNTDVVFQPAFPDWKREAVNSIEMAGYNKIFLQFNDTFWFDTEMGLYADLQRGKYPVWQSLDHPDFFPGSGIISVTVTGDYSPYVEQLNTTQLQDEVMEVLRTMYPDAPDPADIHIAAWGSNTLYRGAYSNWGASFVPGHLQNLRANLDGHLWFAGEATSLKSFGLLQGAYLEGQRVGLEIANCINGGQCTVPPDTNIVNAQPYPSDLQVQ</sequence>
<dbReference type="PANTHER" id="PTHR10742:SF313">
    <property type="entry name" value="AMINE OXIDASE"/>
    <property type="match status" value="1"/>
</dbReference>
<dbReference type="AlphaFoldDB" id="A0A0C9Y5H2"/>
<keyword evidence="4" id="KW-1185">Reference proteome</keyword>
<dbReference type="HOGENOM" id="CLU_004498_6_0_1"/>
<dbReference type="SUPFAM" id="SSF54373">
    <property type="entry name" value="FAD-linked reductases, C-terminal domain"/>
    <property type="match status" value="1"/>
</dbReference>
<feature type="domain" description="Amine oxidase" evidence="2">
    <location>
        <begin position="52"/>
        <end position="140"/>
    </location>
</feature>
<dbReference type="OrthoDB" id="5046242at2759"/>
<dbReference type="Proteomes" id="UP000054018">
    <property type="component" value="Unassembled WGS sequence"/>
</dbReference>
<accession>A0A0C9Y5H2</accession>
<evidence type="ECO:0000256" key="1">
    <source>
        <dbReference type="SAM" id="SignalP"/>
    </source>
</evidence>
<reference evidence="4" key="2">
    <citation type="submission" date="2015-01" db="EMBL/GenBank/DDBJ databases">
        <title>Evolutionary Origins and Diversification of the Mycorrhizal Mutualists.</title>
        <authorList>
            <consortium name="DOE Joint Genome Institute"/>
            <consortium name="Mycorrhizal Genomics Consortium"/>
            <person name="Kohler A."/>
            <person name="Kuo A."/>
            <person name="Nagy L.G."/>
            <person name="Floudas D."/>
            <person name="Copeland A."/>
            <person name="Barry K.W."/>
            <person name="Cichocki N."/>
            <person name="Veneault-Fourrey C."/>
            <person name="LaButti K."/>
            <person name="Lindquist E.A."/>
            <person name="Lipzen A."/>
            <person name="Lundell T."/>
            <person name="Morin E."/>
            <person name="Murat C."/>
            <person name="Riley R."/>
            <person name="Ohm R."/>
            <person name="Sun H."/>
            <person name="Tunlid A."/>
            <person name="Henrissat B."/>
            <person name="Grigoriev I.V."/>
            <person name="Hibbett D.S."/>
            <person name="Martin F."/>
        </authorList>
    </citation>
    <scope>NUCLEOTIDE SEQUENCE [LARGE SCALE GENOMIC DNA]</scope>
    <source>
        <strain evidence="4">441</strain>
    </source>
</reference>
<gene>
    <name evidence="3" type="ORF">PISMIDRAFT_682707</name>
</gene>
<feature type="signal peptide" evidence="1">
    <location>
        <begin position="1"/>
        <end position="21"/>
    </location>
</feature>
<reference evidence="3 4" key="1">
    <citation type="submission" date="2014-04" db="EMBL/GenBank/DDBJ databases">
        <authorList>
            <consortium name="DOE Joint Genome Institute"/>
            <person name="Kuo A."/>
            <person name="Kohler A."/>
            <person name="Costa M.D."/>
            <person name="Nagy L.G."/>
            <person name="Floudas D."/>
            <person name="Copeland A."/>
            <person name="Barry K.W."/>
            <person name="Cichocki N."/>
            <person name="Veneault-Fourrey C."/>
            <person name="LaButti K."/>
            <person name="Lindquist E.A."/>
            <person name="Lipzen A."/>
            <person name="Lundell T."/>
            <person name="Morin E."/>
            <person name="Murat C."/>
            <person name="Sun H."/>
            <person name="Tunlid A."/>
            <person name="Henrissat B."/>
            <person name="Grigoriev I.V."/>
            <person name="Hibbett D.S."/>
            <person name="Martin F."/>
            <person name="Nordberg H.P."/>
            <person name="Cantor M.N."/>
            <person name="Hua S.X."/>
        </authorList>
    </citation>
    <scope>NUCLEOTIDE SEQUENCE [LARGE SCALE GENOMIC DNA]</scope>
    <source>
        <strain evidence="3 4">441</strain>
    </source>
</reference>
<feature type="chain" id="PRO_5002217301" description="Amine oxidase domain-containing protein" evidence="1">
    <location>
        <begin position="22"/>
        <end position="514"/>
    </location>
</feature>
<evidence type="ECO:0000313" key="4">
    <source>
        <dbReference type="Proteomes" id="UP000054018"/>
    </source>
</evidence>
<dbReference type="STRING" id="765257.A0A0C9Y5H2"/>
<dbReference type="SUPFAM" id="SSF51905">
    <property type="entry name" value="FAD/NAD(P)-binding domain"/>
    <property type="match status" value="1"/>
</dbReference>